<dbReference type="PANTHER" id="PTHR43332:SF2">
    <property type="entry name" value="INNER MEMBRANE TRANSPORT PERMEASE YADH"/>
    <property type="match status" value="1"/>
</dbReference>
<feature type="transmembrane region" description="Helical" evidence="5">
    <location>
        <begin position="174"/>
        <end position="195"/>
    </location>
</feature>
<feature type="domain" description="ABC transmembrane type-2" evidence="6">
    <location>
        <begin position="23"/>
        <end position="255"/>
    </location>
</feature>
<name>A0A1F6DA99_9BACT</name>
<dbReference type="GO" id="GO:0140359">
    <property type="term" value="F:ABC-type transporter activity"/>
    <property type="evidence" value="ECO:0007669"/>
    <property type="project" value="InterPro"/>
</dbReference>
<dbReference type="InterPro" id="IPR013525">
    <property type="entry name" value="ABC2_TM"/>
</dbReference>
<dbReference type="NCBIfam" id="NF011648">
    <property type="entry name" value="PRK15066.1"/>
    <property type="match status" value="1"/>
</dbReference>
<reference evidence="7 8" key="1">
    <citation type="journal article" date="2016" name="Nat. Commun.">
        <title>Thousands of microbial genomes shed light on interconnected biogeochemical processes in an aquifer system.</title>
        <authorList>
            <person name="Anantharaman K."/>
            <person name="Brown C.T."/>
            <person name="Hug L.A."/>
            <person name="Sharon I."/>
            <person name="Castelle C.J."/>
            <person name="Probst A.J."/>
            <person name="Thomas B.C."/>
            <person name="Singh A."/>
            <person name="Wilkins M.J."/>
            <person name="Karaoz U."/>
            <person name="Brodie E.L."/>
            <person name="Williams K.H."/>
            <person name="Hubbard S.S."/>
            <person name="Banfield J.F."/>
        </authorList>
    </citation>
    <scope>NUCLEOTIDE SEQUENCE [LARGE SCALE GENOMIC DNA]</scope>
</reference>
<dbReference type="InterPro" id="IPR000412">
    <property type="entry name" value="ABC_2_transport"/>
</dbReference>
<feature type="transmembrane region" description="Helical" evidence="5">
    <location>
        <begin position="230"/>
        <end position="252"/>
    </location>
</feature>
<dbReference type="GO" id="GO:0043190">
    <property type="term" value="C:ATP-binding cassette (ABC) transporter complex"/>
    <property type="evidence" value="ECO:0007669"/>
    <property type="project" value="InterPro"/>
</dbReference>
<dbReference type="InterPro" id="IPR047817">
    <property type="entry name" value="ABC2_TM_bact-type"/>
</dbReference>
<evidence type="ECO:0000313" key="8">
    <source>
        <dbReference type="Proteomes" id="UP000177958"/>
    </source>
</evidence>
<gene>
    <name evidence="7" type="ORF">A2853_00315</name>
</gene>
<proteinExistence type="inferred from homology"/>
<comment type="similarity">
    <text evidence="5">Belongs to the ABC-2 integral membrane protein family.</text>
</comment>
<keyword evidence="5" id="KW-1003">Cell membrane</keyword>
<keyword evidence="2 5" id="KW-0812">Transmembrane</keyword>
<keyword evidence="3 5" id="KW-1133">Transmembrane helix</keyword>
<feature type="transmembrane region" description="Helical" evidence="5">
    <location>
        <begin position="21"/>
        <end position="42"/>
    </location>
</feature>
<comment type="subcellular location">
    <subcellularLocation>
        <location evidence="5">Cell membrane</location>
        <topology evidence="5">Multi-pass membrane protein</topology>
    </subcellularLocation>
    <subcellularLocation>
        <location evidence="1">Membrane</location>
        <topology evidence="1">Multi-pass membrane protein</topology>
    </subcellularLocation>
</comment>
<dbReference type="PROSITE" id="PS51012">
    <property type="entry name" value="ABC_TM2"/>
    <property type="match status" value="1"/>
</dbReference>
<protein>
    <recommendedName>
        <fullName evidence="5">Transport permease protein</fullName>
    </recommendedName>
</protein>
<sequence>MSPYEKWVSFYTMLRKDVVRMFRIWVQTFLPSVITSVLYFTVFGTILGSRIGDMQGVDYMTFVVPGLVMLAIVTTSYANTSFMFFTSKFFMRSIDEILVSPTPPWLMIAGFVGGGVVRGVLVGVLVLMISMFFTGLHISIFNALVILGFAMLTALIFALAGLVNGIYAKTIDGINLVPTFVLTPLVYLGGIFYSVHVLPDWWQAITYANPLFYLVNGLRYGFLGIADISLWTSTAILAVMIVALVTVNWYLIRTGMGLKQ</sequence>
<dbReference type="EMBL" id="MFKX01000004">
    <property type="protein sequence ID" value="OGG58349.1"/>
    <property type="molecule type" value="Genomic_DNA"/>
</dbReference>
<evidence type="ECO:0000256" key="3">
    <source>
        <dbReference type="ARBA" id="ARBA00022989"/>
    </source>
</evidence>
<evidence type="ECO:0000256" key="1">
    <source>
        <dbReference type="ARBA" id="ARBA00004141"/>
    </source>
</evidence>
<keyword evidence="4 5" id="KW-0472">Membrane</keyword>
<evidence type="ECO:0000256" key="5">
    <source>
        <dbReference type="RuleBase" id="RU361157"/>
    </source>
</evidence>
<feature type="transmembrane region" description="Helical" evidence="5">
    <location>
        <begin position="139"/>
        <end position="162"/>
    </location>
</feature>
<dbReference type="AlphaFoldDB" id="A0A1F6DA99"/>
<evidence type="ECO:0000256" key="2">
    <source>
        <dbReference type="ARBA" id="ARBA00022692"/>
    </source>
</evidence>
<accession>A0A1F6DA99</accession>
<dbReference type="InterPro" id="IPR052522">
    <property type="entry name" value="ABC-2_transport_permease"/>
</dbReference>
<dbReference type="Proteomes" id="UP000177958">
    <property type="component" value="Unassembled WGS sequence"/>
</dbReference>
<evidence type="ECO:0000259" key="6">
    <source>
        <dbReference type="PROSITE" id="PS51012"/>
    </source>
</evidence>
<feature type="transmembrane region" description="Helical" evidence="5">
    <location>
        <begin position="105"/>
        <end position="133"/>
    </location>
</feature>
<dbReference type="PIRSF" id="PIRSF006648">
    <property type="entry name" value="DrrB"/>
    <property type="match status" value="1"/>
</dbReference>
<feature type="transmembrane region" description="Helical" evidence="5">
    <location>
        <begin position="62"/>
        <end position="85"/>
    </location>
</feature>
<dbReference type="Pfam" id="PF01061">
    <property type="entry name" value="ABC2_membrane"/>
    <property type="match status" value="1"/>
</dbReference>
<dbReference type="PRINTS" id="PR00164">
    <property type="entry name" value="ABC2TRNSPORT"/>
</dbReference>
<feature type="transmembrane region" description="Helical" evidence="5">
    <location>
        <begin position="201"/>
        <end position="218"/>
    </location>
</feature>
<evidence type="ECO:0000313" key="7">
    <source>
        <dbReference type="EMBL" id="OGG58349.1"/>
    </source>
</evidence>
<evidence type="ECO:0000256" key="4">
    <source>
        <dbReference type="ARBA" id="ARBA00023136"/>
    </source>
</evidence>
<keyword evidence="5" id="KW-0813">Transport</keyword>
<comment type="caution">
    <text evidence="7">The sequence shown here is derived from an EMBL/GenBank/DDBJ whole genome shotgun (WGS) entry which is preliminary data.</text>
</comment>
<dbReference type="PANTHER" id="PTHR43332">
    <property type="entry name" value="INNER MEMBRANE TRANSPORT PERMEASE YADH-RELATED"/>
    <property type="match status" value="1"/>
</dbReference>
<organism evidence="7 8">
    <name type="scientific">Candidatus Kaiserbacteria bacterium RIFCSPHIGHO2_01_FULL_55_17</name>
    <dbReference type="NCBI Taxonomy" id="1798484"/>
    <lineage>
        <taxon>Bacteria</taxon>
        <taxon>Candidatus Kaiseribacteriota</taxon>
    </lineage>
</organism>